<evidence type="ECO:0000259" key="3">
    <source>
        <dbReference type="PROSITE" id="PS51192"/>
    </source>
</evidence>
<dbReference type="Proteomes" id="UP000002173">
    <property type="component" value="Unassembled WGS sequence"/>
</dbReference>
<feature type="compositionally biased region" description="Polar residues" evidence="2">
    <location>
        <begin position="47"/>
        <end position="66"/>
    </location>
</feature>
<evidence type="ECO:0000256" key="1">
    <source>
        <dbReference type="ARBA" id="ARBA00022801"/>
    </source>
</evidence>
<dbReference type="SUPFAM" id="SSF52540">
    <property type="entry name" value="P-loop containing nucleoside triphosphate hydrolases"/>
    <property type="match status" value="2"/>
</dbReference>
<dbReference type="GeneID" id="5479657"/>
<dbReference type="InterPro" id="IPR001650">
    <property type="entry name" value="Helicase_C-like"/>
</dbReference>
<feature type="compositionally biased region" description="Polar residues" evidence="2">
    <location>
        <begin position="478"/>
        <end position="490"/>
    </location>
</feature>
<dbReference type="KEGG" id="bbo:BBOV_III002770"/>
<dbReference type="Pfam" id="PF00176">
    <property type="entry name" value="SNF2-rel_dom"/>
    <property type="match status" value="2"/>
</dbReference>
<dbReference type="Gene3D" id="3.40.50.10810">
    <property type="entry name" value="Tandem AAA-ATPase domain"/>
    <property type="match status" value="2"/>
</dbReference>
<reference evidence="5 6" key="1">
    <citation type="journal article" date="2007" name="PLoS Pathog.">
        <title>Genome sequence of Babesia bovis and comparative analysis of apicomplexan hemoprotozoa.</title>
        <authorList>
            <person name="Brayton K.A."/>
            <person name="Lau A.O.T."/>
            <person name="Herndon D.R."/>
            <person name="Hannick L."/>
            <person name="Kappmeyer L.S."/>
            <person name="Berens S.J."/>
            <person name="Bidwell S.L."/>
            <person name="Brown W.C."/>
            <person name="Crabtree J."/>
            <person name="Fadrosh D."/>
            <person name="Feldblum T."/>
            <person name="Forberger H.A."/>
            <person name="Haas B.J."/>
            <person name="Howell J.M."/>
            <person name="Khouri H."/>
            <person name="Koo H."/>
            <person name="Mann D.J."/>
            <person name="Norimine J."/>
            <person name="Paulsen I.T."/>
            <person name="Radune D."/>
            <person name="Ren Q."/>
            <person name="Smith R.K. Jr."/>
            <person name="Suarez C.E."/>
            <person name="White O."/>
            <person name="Wortman J.R."/>
            <person name="Knowles D.P. Jr."/>
            <person name="McElwain T.F."/>
            <person name="Nene V.M."/>
        </authorList>
    </citation>
    <scope>NUCLEOTIDE SEQUENCE [LARGE SCALE GENOMIC DNA]</scope>
    <source>
        <strain evidence="5">T2Bo</strain>
    </source>
</reference>
<evidence type="ECO:0000313" key="5">
    <source>
        <dbReference type="EMBL" id="EDO07842.1"/>
    </source>
</evidence>
<evidence type="ECO:0000259" key="4">
    <source>
        <dbReference type="PROSITE" id="PS51194"/>
    </source>
</evidence>
<dbReference type="FunCoup" id="A7AMQ8">
    <property type="interactions" value="106"/>
</dbReference>
<dbReference type="EMBL" id="AAXT01000001">
    <property type="protein sequence ID" value="EDO07842.1"/>
    <property type="molecule type" value="Genomic_DNA"/>
</dbReference>
<protein>
    <submittedName>
        <fullName evidence="5">SNF2 family N-terminal domain containing protein</fullName>
    </submittedName>
</protein>
<dbReference type="Pfam" id="PF00271">
    <property type="entry name" value="Helicase_C"/>
    <property type="match status" value="1"/>
</dbReference>
<accession>A7AMQ8</accession>
<dbReference type="Gene3D" id="3.40.50.300">
    <property type="entry name" value="P-loop containing nucleotide triphosphate hydrolases"/>
    <property type="match status" value="2"/>
</dbReference>
<dbReference type="PROSITE" id="PS51192">
    <property type="entry name" value="HELICASE_ATP_BIND_1"/>
    <property type="match status" value="1"/>
</dbReference>
<feature type="region of interest" description="Disordered" evidence="2">
    <location>
        <begin position="447"/>
        <end position="493"/>
    </location>
</feature>
<dbReference type="InterPro" id="IPR027417">
    <property type="entry name" value="P-loop_NTPase"/>
</dbReference>
<dbReference type="InParanoid" id="A7AMQ8"/>
<dbReference type="eggNOG" id="KOG0389">
    <property type="taxonomic scope" value="Eukaryota"/>
</dbReference>
<evidence type="ECO:0000256" key="2">
    <source>
        <dbReference type="SAM" id="MobiDB-lite"/>
    </source>
</evidence>
<gene>
    <name evidence="5" type="ORF">BBOV_III002770</name>
</gene>
<dbReference type="CDD" id="cd18793">
    <property type="entry name" value="SF2_C_SNF"/>
    <property type="match status" value="1"/>
</dbReference>
<keyword evidence="6" id="KW-1185">Reference proteome</keyword>
<feature type="domain" description="Helicase C-terminal" evidence="4">
    <location>
        <begin position="703"/>
        <end position="854"/>
    </location>
</feature>
<dbReference type="GO" id="GO:0005524">
    <property type="term" value="F:ATP binding"/>
    <property type="evidence" value="ECO:0007669"/>
    <property type="project" value="InterPro"/>
</dbReference>
<feature type="domain" description="Helicase ATP-binding" evidence="3">
    <location>
        <begin position="187"/>
        <end position="378"/>
    </location>
</feature>
<keyword evidence="1" id="KW-0378">Hydrolase</keyword>
<dbReference type="InterPro" id="IPR014001">
    <property type="entry name" value="Helicase_ATP-bd"/>
</dbReference>
<dbReference type="STRING" id="5865.A7AMQ8"/>
<comment type="caution">
    <text evidence="5">The sequence shown here is derived from an EMBL/GenBank/DDBJ whole genome shotgun (WGS) entry which is preliminary data.</text>
</comment>
<reference evidence="6" key="2">
    <citation type="journal article" date="2020" name="Data Brief">
        <title>Transcriptome dataset of Babesia bovis life stages within vertebrate and invertebrate hosts.</title>
        <authorList>
            <person name="Ueti M.W."/>
            <person name="Johnson W.C."/>
            <person name="Kappmeyer L.S."/>
            <person name="Herndon D.R."/>
            <person name="Mousel M.R."/>
            <person name="Reif K.E."/>
            <person name="Taus N.S."/>
            <person name="Ifeonu O.O."/>
            <person name="Silva J.C."/>
            <person name="Suarez C.E."/>
            <person name="Brayton K.A."/>
        </authorList>
    </citation>
    <scope>NUCLEOTIDE SEQUENCE [LARGE SCALE GENOMIC DNA]</scope>
</reference>
<reference evidence="6" key="3">
    <citation type="journal article" date="2021" name="Int. J. Parasitol.">
        <title>Comparative analysis of gene expression between Babesia bovis blood stages and kinetes allowed by improved genome annotation.</title>
        <authorList>
            <person name="Ueti M.W."/>
            <person name="Johnson W.C."/>
            <person name="Kappmeyer L.S."/>
            <person name="Herndon D.R."/>
            <person name="Mousel M.R."/>
            <person name="Reif K.E."/>
            <person name="Taus N.S."/>
            <person name="Ifeonu O.O."/>
            <person name="Silva J.C."/>
            <person name="Suarez C.E."/>
            <person name="Brayton K.A."/>
        </authorList>
    </citation>
    <scope>NUCLEOTIDE SEQUENCE [LARGE SCALE GENOMIC DNA]</scope>
</reference>
<organism evidence="5 6">
    <name type="scientific">Babesia bovis</name>
    <dbReference type="NCBI Taxonomy" id="5865"/>
    <lineage>
        <taxon>Eukaryota</taxon>
        <taxon>Sar</taxon>
        <taxon>Alveolata</taxon>
        <taxon>Apicomplexa</taxon>
        <taxon>Aconoidasida</taxon>
        <taxon>Piroplasmida</taxon>
        <taxon>Babesiidae</taxon>
        <taxon>Babesia</taxon>
    </lineage>
</organism>
<dbReference type="VEuPathDB" id="PiroplasmaDB:BBOV_III002770"/>
<dbReference type="AlphaFoldDB" id="A7AMQ8"/>
<dbReference type="SMART" id="SM00490">
    <property type="entry name" value="HELICc"/>
    <property type="match status" value="1"/>
</dbReference>
<dbReference type="RefSeq" id="XP_001611410.1">
    <property type="nucleotide sequence ID" value="XM_001611360.1"/>
</dbReference>
<feature type="region of interest" description="Disordered" evidence="2">
    <location>
        <begin position="44"/>
        <end position="94"/>
    </location>
</feature>
<dbReference type="OMA" id="CCKAKLH"/>
<dbReference type="InterPro" id="IPR049730">
    <property type="entry name" value="SNF2/RAD54-like_C"/>
</dbReference>
<name>A7AMQ8_BABBO</name>
<dbReference type="PROSITE" id="PS51194">
    <property type="entry name" value="HELICASE_CTER"/>
    <property type="match status" value="1"/>
</dbReference>
<dbReference type="SMART" id="SM00487">
    <property type="entry name" value="DEXDc"/>
    <property type="match status" value="1"/>
</dbReference>
<feature type="compositionally biased region" description="Low complexity" evidence="2">
    <location>
        <begin position="459"/>
        <end position="468"/>
    </location>
</feature>
<dbReference type="GO" id="GO:0016787">
    <property type="term" value="F:hydrolase activity"/>
    <property type="evidence" value="ECO:0007669"/>
    <property type="project" value="UniProtKB-KW"/>
</dbReference>
<proteinExistence type="predicted"/>
<dbReference type="InterPro" id="IPR038718">
    <property type="entry name" value="SNF2-like_sf"/>
</dbReference>
<dbReference type="CDD" id="cd17919">
    <property type="entry name" value="DEXHc_Snf"/>
    <property type="match status" value="1"/>
</dbReference>
<sequence length="860" mass="97772">MVTTSSFFLNGLRNRNNVIEDGSIDDIGQYSLAEGEAKVQGIDTDTRGTSAQSNDAMANDAASTTVVKRKRKLKRQRDDSDSDDGADEAAAAMAERIAREEQKKRRIILDNLETLASFLKISKNMMKAAVDGFGGGDPAMETQIRETIRRGGCAFIHTRADLSKFEIAEKFRNLKLYQQCGVHWLSLIHSVESANGILADEMGLGKTAQASVFLSYLYSMQMPSTSKDFLSKMKLEAGGCRRSTLILVPLSVLDNWCNELKRWAPNLKDRIVKYHGAQSARFQIACDMLDDVSKGSFAILVSTMATVSSKEDIRMLRGLREFEYMIVDEAHSLKNSETIAYRRLNGSFNIRHRLLITGTPIQNRESELGNLIQFAMPELFDQFKVNAGINYLIEHYKDAVNEFPDLASLVDITEIEDYKRAQRQQSQHKLKRSRKYTYVKESDPVATEITAVDAEESTSEPMQSSSEPEMPDRDTESVEPTNEAELNSELSGGDLGCQIKAEEVSTDGSTQTPETIDPSIRVLQRLIAPFILRRKKRTVMHELPEKRTLLVRCKMTGIQLDMYMTEVETKIKQNRDTLVQKCKVTEGEVLSMCNGRSRDYSLSRRDDFLVKSMVFLMRRICNHPLLVRGAYYKEDLLQKLIKYYWSKVEGYKGNPLERVEKELRSWSDFEIHRSLQSLVPVEPRLERFLIPKEQFLESAKVQEMFKIIDRVEQAGKKALIFSQFTMYLDLLETCLGLHKPQLEYLRLDGGHNPSTRTDIVERFTNDPNITLLLISTKAGGTGLNLTVASTVILMDLDWNPHNDAQAENRSHRIGQTEPVDVYKLMCEDTIEEYIWECCQRKLLLDDAFSGKNLEEDQAAN</sequence>
<dbReference type="PANTHER" id="PTHR10799">
    <property type="entry name" value="SNF2/RAD54 HELICASE FAMILY"/>
    <property type="match status" value="1"/>
</dbReference>
<evidence type="ECO:0000313" key="6">
    <source>
        <dbReference type="Proteomes" id="UP000002173"/>
    </source>
</evidence>
<dbReference type="InterPro" id="IPR000330">
    <property type="entry name" value="SNF2_N"/>
</dbReference>